<feature type="chain" id="PRO_5042012788" evidence="8">
    <location>
        <begin position="20"/>
        <end position="445"/>
    </location>
</feature>
<proteinExistence type="inferred from homology"/>
<evidence type="ECO:0000313" key="11">
    <source>
        <dbReference type="Proteomes" id="UP000827549"/>
    </source>
</evidence>
<dbReference type="EMBL" id="CP086715">
    <property type="protein sequence ID" value="WOO79981.1"/>
    <property type="molecule type" value="Genomic_DNA"/>
</dbReference>
<feature type="domain" description="Heme haloperoxidase family profile" evidence="9">
    <location>
        <begin position="134"/>
        <end position="361"/>
    </location>
</feature>
<comment type="cofactor">
    <cofactor evidence="1">
        <name>heme b</name>
        <dbReference type="ChEBI" id="CHEBI:60344"/>
    </cofactor>
</comment>
<evidence type="ECO:0000256" key="8">
    <source>
        <dbReference type="SAM" id="SignalP"/>
    </source>
</evidence>
<dbReference type="AlphaFoldDB" id="A0AAF0Y934"/>
<evidence type="ECO:0000256" key="6">
    <source>
        <dbReference type="ARBA" id="ARBA00023004"/>
    </source>
</evidence>
<keyword evidence="8" id="KW-0732">Signal</keyword>
<evidence type="ECO:0000313" key="10">
    <source>
        <dbReference type="EMBL" id="WOO79981.1"/>
    </source>
</evidence>
<evidence type="ECO:0000256" key="7">
    <source>
        <dbReference type="ARBA" id="ARBA00025795"/>
    </source>
</evidence>
<organism evidence="10 11">
    <name type="scientific">Vanrija pseudolonga</name>
    <dbReference type="NCBI Taxonomy" id="143232"/>
    <lineage>
        <taxon>Eukaryota</taxon>
        <taxon>Fungi</taxon>
        <taxon>Dikarya</taxon>
        <taxon>Basidiomycota</taxon>
        <taxon>Agaricomycotina</taxon>
        <taxon>Tremellomycetes</taxon>
        <taxon>Trichosporonales</taxon>
        <taxon>Trichosporonaceae</taxon>
        <taxon>Vanrija</taxon>
    </lineage>
</organism>
<dbReference type="Gene3D" id="1.10.489.10">
    <property type="entry name" value="Chloroperoxidase-like"/>
    <property type="match status" value="1"/>
</dbReference>
<reference evidence="10" key="1">
    <citation type="submission" date="2023-10" db="EMBL/GenBank/DDBJ databases">
        <authorList>
            <person name="Noh H."/>
        </authorList>
    </citation>
    <scope>NUCLEOTIDE SEQUENCE</scope>
    <source>
        <strain evidence="10">DUCC4014</strain>
    </source>
</reference>
<keyword evidence="3" id="KW-0349">Heme</keyword>
<protein>
    <submittedName>
        <fullName evidence="10">Aromatic peroxygenase</fullName>
    </submittedName>
</protein>
<dbReference type="PANTHER" id="PTHR33577">
    <property type="entry name" value="STERIGMATOCYSTIN BIOSYNTHESIS PEROXIDASE STCC-RELATED"/>
    <property type="match status" value="1"/>
</dbReference>
<evidence type="ECO:0000256" key="3">
    <source>
        <dbReference type="ARBA" id="ARBA00022617"/>
    </source>
</evidence>
<feature type="signal peptide" evidence="8">
    <location>
        <begin position="1"/>
        <end position="19"/>
    </location>
</feature>
<comment type="similarity">
    <text evidence="7">Belongs to the chloroperoxidase family.</text>
</comment>
<evidence type="ECO:0000256" key="2">
    <source>
        <dbReference type="ARBA" id="ARBA00022559"/>
    </source>
</evidence>
<keyword evidence="11" id="KW-1185">Reference proteome</keyword>
<keyword evidence="6" id="KW-0408">Iron</keyword>
<evidence type="ECO:0000256" key="4">
    <source>
        <dbReference type="ARBA" id="ARBA00022723"/>
    </source>
</evidence>
<accession>A0AAF0Y934</accession>
<gene>
    <name evidence="10" type="primary">APO1</name>
    <name evidence="10" type="ORF">LOC62_02G003497</name>
</gene>
<keyword evidence="5" id="KW-0560">Oxidoreductase</keyword>
<dbReference type="RefSeq" id="XP_062626013.1">
    <property type="nucleotide sequence ID" value="XM_062770029.1"/>
</dbReference>
<dbReference type="InterPro" id="IPR036851">
    <property type="entry name" value="Chloroperoxidase-like_sf"/>
</dbReference>
<keyword evidence="2" id="KW-0575">Peroxidase</keyword>
<keyword evidence="4" id="KW-0479">Metal-binding</keyword>
<name>A0AAF0Y934_9TREE</name>
<sequence length="445" mass="47586">MKLTLLAPALVALAPLASAYPWMAEEAQRDLDAYSRLSARDLEARADNPIFGSVLGFLQGVTALPGQIANLTNAIKEAQDALGAVPGNPDARIKLPWNQITPEAIYETLGIKRVPDASDHKRGLVKAWGPAENDQHPYIPYDPRNPDHAGWQRGPCPGLNTVANHGYIPRNGIVNPVDLFIGLFEGLSLSPDLCALLCFAGFVWKGDLLTMTMSIGGNKDVSGKVIRQAPGISQHGFLEGDASMTRGDAAIGDQVHLNQTRYQRLKHYSGAGTGKFDITIGSLGASRKEVYDDCVKNNPKCDINPLRMVVMYAESGFGHEVFRGSGQVLTEDILDHFFIQERFPPGWSRRFTPVTSVEMGAWGAAVWASNPVIPGISLGGIFLPVPTINSLLQIGSAFNGGKPNFGLLKGAFCSVLGLVLGFVPGTITDGLASVNVPGFSNLAAC</sequence>
<dbReference type="Proteomes" id="UP000827549">
    <property type="component" value="Chromosome 2"/>
</dbReference>
<dbReference type="GO" id="GO:0046872">
    <property type="term" value="F:metal ion binding"/>
    <property type="evidence" value="ECO:0007669"/>
    <property type="project" value="UniProtKB-KW"/>
</dbReference>
<evidence type="ECO:0000256" key="1">
    <source>
        <dbReference type="ARBA" id="ARBA00001970"/>
    </source>
</evidence>
<evidence type="ECO:0000256" key="5">
    <source>
        <dbReference type="ARBA" id="ARBA00023002"/>
    </source>
</evidence>
<dbReference type="InterPro" id="IPR000028">
    <property type="entry name" value="Chloroperoxidase"/>
</dbReference>
<evidence type="ECO:0000259" key="9">
    <source>
        <dbReference type="PROSITE" id="PS51405"/>
    </source>
</evidence>
<dbReference type="Pfam" id="PF01328">
    <property type="entry name" value="Peroxidase_2"/>
    <property type="match status" value="1"/>
</dbReference>
<dbReference type="GO" id="GO:0004601">
    <property type="term" value="F:peroxidase activity"/>
    <property type="evidence" value="ECO:0007669"/>
    <property type="project" value="UniProtKB-KW"/>
</dbReference>
<dbReference type="GeneID" id="87806739"/>
<dbReference type="SUPFAM" id="SSF47571">
    <property type="entry name" value="Cloroperoxidase"/>
    <property type="match status" value="1"/>
</dbReference>
<dbReference type="PROSITE" id="PS51405">
    <property type="entry name" value="HEME_HALOPEROXIDASE"/>
    <property type="match status" value="1"/>
</dbReference>
<dbReference type="PANTHER" id="PTHR33577:SF16">
    <property type="entry name" value="HEME HALOPEROXIDASE FAMILY PROFILE DOMAIN-CONTAINING PROTEIN"/>
    <property type="match status" value="1"/>
</dbReference>